<feature type="domain" description="MurL N-terminal" evidence="3">
    <location>
        <begin position="4"/>
        <end position="285"/>
    </location>
</feature>
<comment type="similarity">
    <text evidence="1">Belongs to the MurL family.</text>
</comment>
<evidence type="ECO:0000313" key="5">
    <source>
        <dbReference type="Proteomes" id="UP000177159"/>
    </source>
</evidence>
<comment type="function">
    <text evidence="1">Cell wall formation. Catalyzes epimerization of the terminal L-glutamate in UDP-N-acetyl-alpha-D-muramoyl-L-alanyl-L-glutamate.</text>
</comment>
<dbReference type="EC" id="5.1.1.23" evidence="1"/>
<keyword evidence="1" id="KW-0131">Cell cycle</keyword>
<dbReference type="InterPro" id="IPR058740">
    <property type="entry name" value="MurL_N"/>
</dbReference>
<keyword evidence="1" id="KW-0413">Isomerase</keyword>
<keyword evidence="1" id="KW-0132">Cell division</keyword>
<sequence>MISAKEFVFVDYKPDWQKGEIFFTYSIDLDGSTPKTFIEKLELPKPVDISKISNVTLNNILQSIHLVLGVSYYKLFVPPKISTSKYTLTKEQAHFWDILYTKGLGEFFYKNKLDYRGLIHFPFGDNPSTIDSNTHHPTDRSLVTLGGGKDSIVTLELLKEKNINFDLFSLNIFPVQEKVAAIAQKKAMVVRRTIDKQILELNQTGQVYNGHVPISAIYAFVALLYALLYDYSYIVFSNERSSNYGNITYLDEVVSHQWSKSFEFEILFSEYIKMFVSKDVQYFSFIRPFYEIKIAEIFTRFPQYFQTFSSSNHNFRINKNNNSHRWDYSSAKTVFVFCILSAFLPKKHMLEIFDKNLYSEKRLIPIFQELLGEGNTKPFECVGTPQEMKVALYRAYRRGEYLNDCIMEELEDRLLSNIESIAQAEREVFSYGNDSNIPEKFKSIIHEN</sequence>
<dbReference type="GO" id="GO:0009252">
    <property type="term" value="P:peptidoglycan biosynthetic process"/>
    <property type="evidence" value="ECO:0007669"/>
    <property type="project" value="UniProtKB-UniRule"/>
</dbReference>
<dbReference type="AlphaFoldDB" id="A0A1F7GZD4"/>
<evidence type="ECO:0000259" key="2">
    <source>
        <dbReference type="Pfam" id="PF26298"/>
    </source>
</evidence>
<dbReference type="GO" id="GO:0005737">
    <property type="term" value="C:cytoplasm"/>
    <property type="evidence" value="ECO:0007669"/>
    <property type="project" value="UniProtKB-UniRule"/>
</dbReference>
<dbReference type="GO" id="GO:0051301">
    <property type="term" value="P:cell division"/>
    <property type="evidence" value="ECO:0007669"/>
    <property type="project" value="UniProtKB-KW"/>
</dbReference>
<dbReference type="InterPro" id="IPR043689">
    <property type="entry name" value="MurL"/>
</dbReference>
<dbReference type="InterPro" id="IPR058741">
    <property type="entry name" value="MurL_C"/>
</dbReference>
<proteinExistence type="inferred from homology"/>
<evidence type="ECO:0000256" key="1">
    <source>
        <dbReference type="HAMAP-Rule" id="MF_02209"/>
    </source>
</evidence>
<feature type="domain" description="MurL C-terminal" evidence="2">
    <location>
        <begin position="308"/>
        <end position="417"/>
    </location>
</feature>
<comment type="catalytic activity">
    <reaction evidence="1">
        <text>UDP-N-acetyl-alpha-D-muramoyl-L-alanyl-L-glutamate + ATP + H2O = UDP-N-acetyl-alpha-D-muramoyl-L-alanyl-D-glutamate + AMP + diphosphate + H(+)</text>
        <dbReference type="Rhea" id="RHEA:58812"/>
        <dbReference type="ChEBI" id="CHEBI:15377"/>
        <dbReference type="ChEBI" id="CHEBI:15378"/>
        <dbReference type="ChEBI" id="CHEBI:30616"/>
        <dbReference type="ChEBI" id="CHEBI:33019"/>
        <dbReference type="ChEBI" id="CHEBI:83900"/>
        <dbReference type="ChEBI" id="CHEBI:142725"/>
        <dbReference type="ChEBI" id="CHEBI:456215"/>
        <dbReference type="EC" id="5.1.1.23"/>
    </reaction>
</comment>
<organism evidence="4 5">
    <name type="scientific">Candidatus Roizmanbacteria bacterium RIFCSPHIGHO2_02_FULL_37_24</name>
    <dbReference type="NCBI Taxonomy" id="1802037"/>
    <lineage>
        <taxon>Bacteria</taxon>
        <taxon>Candidatus Roizmaniibacteriota</taxon>
    </lineage>
</organism>
<dbReference type="EMBL" id="MFZM01000007">
    <property type="protein sequence ID" value="OGK24429.1"/>
    <property type="molecule type" value="Genomic_DNA"/>
</dbReference>
<evidence type="ECO:0000313" key="4">
    <source>
        <dbReference type="EMBL" id="OGK24429.1"/>
    </source>
</evidence>
<dbReference type="Proteomes" id="UP000177159">
    <property type="component" value="Unassembled WGS sequence"/>
</dbReference>
<dbReference type="HAMAP" id="MF_02209">
    <property type="entry name" value="MurL"/>
    <property type="match status" value="1"/>
</dbReference>
<dbReference type="Pfam" id="PF26298">
    <property type="entry name" value="MurL_epimerase_C"/>
    <property type="match status" value="1"/>
</dbReference>
<protein>
    <recommendedName>
        <fullName evidence="1">UDP-N-acetyl-alpha-D-muramoyl-L-alanyl-L-glutamate epimerase</fullName>
        <ecNumber evidence="1">5.1.1.23</ecNumber>
    </recommendedName>
    <alternativeName>
        <fullName evidence="1">UDP-MurNAc-L-Ala-L-Glu epimerase</fullName>
    </alternativeName>
</protein>
<comment type="pathway">
    <text evidence="1">Cell wall biogenesis; peptidoglycan biosynthesis.</text>
</comment>
<dbReference type="GO" id="GO:0016855">
    <property type="term" value="F:racemase and epimerase activity, acting on amino acids and derivatives"/>
    <property type="evidence" value="ECO:0007669"/>
    <property type="project" value="UniProtKB-UniRule"/>
</dbReference>
<comment type="caution">
    <text evidence="4">The sequence shown here is derived from an EMBL/GenBank/DDBJ whole genome shotgun (WGS) entry which is preliminary data.</text>
</comment>
<name>A0A1F7GZD4_9BACT</name>
<dbReference type="GO" id="GO:0008360">
    <property type="term" value="P:regulation of cell shape"/>
    <property type="evidence" value="ECO:0007669"/>
    <property type="project" value="UniProtKB-KW"/>
</dbReference>
<gene>
    <name evidence="1" type="primary">murL</name>
    <name evidence="4" type="ORF">A3C24_01975</name>
</gene>
<dbReference type="Pfam" id="PF26299">
    <property type="entry name" value="MurL_N"/>
    <property type="match status" value="1"/>
</dbReference>
<accession>A0A1F7GZD4</accession>
<keyword evidence="1" id="KW-0133">Cell shape</keyword>
<dbReference type="UniPathway" id="UPA00219"/>
<keyword evidence="1" id="KW-0573">Peptidoglycan synthesis</keyword>
<dbReference type="GO" id="GO:0071555">
    <property type="term" value="P:cell wall organization"/>
    <property type="evidence" value="ECO:0007669"/>
    <property type="project" value="UniProtKB-KW"/>
</dbReference>
<reference evidence="4 5" key="1">
    <citation type="journal article" date="2016" name="Nat. Commun.">
        <title>Thousands of microbial genomes shed light on interconnected biogeochemical processes in an aquifer system.</title>
        <authorList>
            <person name="Anantharaman K."/>
            <person name="Brown C.T."/>
            <person name="Hug L.A."/>
            <person name="Sharon I."/>
            <person name="Castelle C.J."/>
            <person name="Probst A.J."/>
            <person name="Thomas B.C."/>
            <person name="Singh A."/>
            <person name="Wilkins M.J."/>
            <person name="Karaoz U."/>
            <person name="Brodie E.L."/>
            <person name="Williams K.H."/>
            <person name="Hubbard S.S."/>
            <person name="Banfield J.F."/>
        </authorList>
    </citation>
    <scope>NUCLEOTIDE SEQUENCE [LARGE SCALE GENOMIC DNA]</scope>
</reference>
<evidence type="ECO:0000259" key="3">
    <source>
        <dbReference type="Pfam" id="PF26299"/>
    </source>
</evidence>
<keyword evidence="1" id="KW-0961">Cell wall biogenesis/degradation</keyword>